<dbReference type="GO" id="GO:0072344">
    <property type="term" value="P:rescue of stalled ribosome"/>
    <property type="evidence" value="ECO:0007669"/>
    <property type="project" value="TreeGrafter"/>
</dbReference>
<dbReference type="Gene3D" id="3.30.160.20">
    <property type="match status" value="1"/>
</dbReference>
<dbReference type="GO" id="GO:0004045">
    <property type="term" value="F:peptidyl-tRNA hydrolase activity"/>
    <property type="evidence" value="ECO:0007669"/>
    <property type="project" value="TreeGrafter"/>
</dbReference>
<dbReference type="InterPro" id="IPR000352">
    <property type="entry name" value="Pep_chain_release_fac_I"/>
</dbReference>
<accession>A0A0S4KU03</accession>
<dbReference type="GO" id="GO:0043022">
    <property type="term" value="F:ribosome binding"/>
    <property type="evidence" value="ECO:0007669"/>
    <property type="project" value="TreeGrafter"/>
</dbReference>
<feature type="region of interest" description="Disordered" evidence="2">
    <location>
        <begin position="102"/>
        <end position="136"/>
    </location>
</feature>
<name>A0A0S4KU03_9BACT</name>
<dbReference type="InterPro" id="IPR045853">
    <property type="entry name" value="Pep_chain_release_fac_I_sf"/>
</dbReference>
<keyword evidence="5" id="KW-1185">Reference proteome</keyword>
<proteinExistence type="inferred from homology"/>
<dbReference type="Proteomes" id="UP000066284">
    <property type="component" value="Chromosome 1"/>
</dbReference>
<evidence type="ECO:0000313" key="4">
    <source>
        <dbReference type="EMBL" id="CUQ65819.1"/>
    </source>
</evidence>
<dbReference type="EMBL" id="LN885086">
    <property type="protein sequence ID" value="CUQ65819.1"/>
    <property type="molecule type" value="Genomic_DNA"/>
</dbReference>
<sequence length="136" mass="15188">MLRIASHVAIPDSEIEIHSVRAQGAGGQHVNKVSTAVHLRFDIGASSLPPAYKQALLRLRDHRISGDGVITIKSQEHRSRERNREEAVARLLALIQGTIIPRKKRKPTAPTNASRERRIASKKLRGRLKSQRKGLE</sequence>
<evidence type="ECO:0000256" key="1">
    <source>
        <dbReference type="ARBA" id="ARBA00010835"/>
    </source>
</evidence>
<protein>
    <recommendedName>
        <fullName evidence="3">Prokaryotic-type class I peptide chain release factors domain-containing protein</fullName>
    </recommendedName>
</protein>
<dbReference type="GO" id="GO:0003747">
    <property type="term" value="F:translation release factor activity"/>
    <property type="evidence" value="ECO:0007669"/>
    <property type="project" value="InterPro"/>
</dbReference>
<feature type="compositionally biased region" description="Basic residues" evidence="2">
    <location>
        <begin position="120"/>
        <end position="136"/>
    </location>
</feature>
<organism evidence="4 5">
    <name type="scientific">Candidatus Nitrospira inopinata</name>
    <dbReference type="NCBI Taxonomy" id="1715989"/>
    <lineage>
        <taxon>Bacteria</taxon>
        <taxon>Pseudomonadati</taxon>
        <taxon>Nitrospirota</taxon>
        <taxon>Nitrospiria</taxon>
        <taxon>Nitrospirales</taxon>
        <taxon>Nitrospiraceae</taxon>
        <taxon>Nitrospira</taxon>
    </lineage>
</organism>
<dbReference type="OrthoDB" id="9815709at2"/>
<feature type="domain" description="Prokaryotic-type class I peptide chain release factors" evidence="3">
    <location>
        <begin position="21"/>
        <end position="37"/>
    </location>
</feature>
<dbReference type="STRING" id="1715989.NITINOP_0844"/>
<evidence type="ECO:0000259" key="3">
    <source>
        <dbReference type="PROSITE" id="PS00745"/>
    </source>
</evidence>
<dbReference type="NCBIfam" id="NF006718">
    <property type="entry name" value="PRK09256.1"/>
    <property type="match status" value="1"/>
</dbReference>
<dbReference type="AlphaFoldDB" id="A0A0S4KU03"/>
<dbReference type="RefSeq" id="WP_062483454.1">
    <property type="nucleotide sequence ID" value="NZ_LN885086.1"/>
</dbReference>
<gene>
    <name evidence="4" type="primary">yaeJ</name>
    <name evidence="4" type="ORF">NITINOP_0844</name>
</gene>
<dbReference type="PROSITE" id="PS00745">
    <property type="entry name" value="RF_PROK_I"/>
    <property type="match status" value="1"/>
</dbReference>
<evidence type="ECO:0000313" key="5">
    <source>
        <dbReference type="Proteomes" id="UP000066284"/>
    </source>
</evidence>
<evidence type="ECO:0000256" key="2">
    <source>
        <dbReference type="SAM" id="MobiDB-lite"/>
    </source>
</evidence>
<dbReference type="PANTHER" id="PTHR47814">
    <property type="entry name" value="PEPTIDYL-TRNA HYDROLASE ARFB"/>
    <property type="match status" value="1"/>
</dbReference>
<dbReference type="Pfam" id="PF00472">
    <property type="entry name" value="RF-1"/>
    <property type="match status" value="1"/>
</dbReference>
<reference evidence="5" key="1">
    <citation type="submission" date="2015-09" db="EMBL/GenBank/DDBJ databases">
        <authorList>
            <person name="Daims H."/>
        </authorList>
    </citation>
    <scope>NUCLEOTIDE SEQUENCE [LARGE SCALE GENOMIC DNA]</scope>
</reference>
<comment type="similarity">
    <text evidence="1">Belongs to the prokaryotic/mitochondrial release factor family.</text>
</comment>
<dbReference type="SUPFAM" id="SSF75620">
    <property type="entry name" value="Release factor"/>
    <property type="match status" value="1"/>
</dbReference>
<dbReference type="PANTHER" id="PTHR47814:SF1">
    <property type="entry name" value="PEPTIDYL-TRNA HYDROLASE ARFB"/>
    <property type="match status" value="1"/>
</dbReference>
<dbReference type="KEGG" id="nio:NITINOP_0844"/>